<dbReference type="EMBL" id="UINC01003931">
    <property type="protein sequence ID" value="SVA10448.1"/>
    <property type="molecule type" value="Genomic_DNA"/>
</dbReference>
<keyword evidence="2" id="KW-0012">Acyltransferase</keyword>
<feature type="domain" description="N-acetyltransferase" evidence="3">
    <location>
        <begin position="5"/>
        <end position="153"/>
    </location>
</feature>
<evidence type="ECO:0000256" key="1">
    <source>
        <dbReference type="ARBA" id="ARBA00022679"/>
    </source>
</evidence>
<dbReference type="Gene3D" id="3.40.630.30">
    <property type="match status" value="1"/>
</dbReference>
<dbReference type="GO" id="GO:0016747">
    <property type="term" value="F:acyltransferase activity, transferring groups other than amino-acyl groups"/>
    <property type="evidence" value="ECO:0007669"/>
    <property type="project" value="InterPro"/>
</dbReference>
<accession>A0A381T4F4</accession>
<dbReference type="SUPFAM" id="SSF55729">
    <property type="entry name" value="Acyl-CoA N-acyltransferases (Nat)"/>
    <property type="match status" value="1"/>
</dbReference>
<proteinExistence type="predicted"/>
<dbReference type="AlphaFoldDB" id="A0A381T4F4"/>
<dbReference type="InterPro" id="IPR000182">
    <property type="entry name" value="GNAT_dom"/>
</dbReference>
<dbReference type="PANTHER" id="PTHR43420">
    <property type="entry name" value="ACETYLTRANSFERASE"/>
    <property type="match status" value="1"/>
</dbReference>
<evidence type="ECO:0000256" key="2">
    <source>
        <dbReference type="ARBA" id="ARBA00023315"/>
    </source>
</evidence>
<dbReference type="CDD" id="cd04301">
    <property type="entry name" value="NAT_SF"/>
    <property type="match status" value="1"/>
</dbReference>
<keyword evidence="1" id="KW-0808">Transferase</keyword>
<gene>
    <name evidence="4" type="ORF">METZ01_LOCUS63302</name>
</gene>
<dbReference type="Pfam" id="PF00583">
    <property type="entry name" value="Acetyltransf_1"/>
    <property type="match status" value="1"/>
</dbReference>
<reference evidence="4" key="1">
    <citation type="submission" date="2018-05" db="EMBL/GenBank/DDBJ databases">
        <authorList>
            <person name="Lanie J.A."/>
            <person name="Ng W.-L."/>
            <person name="Kazmierczak K.M."/>
            <person name="Andrzejewski T.M."/>
            <person name="Davidsen T.M."/>
            <person name="Wayne K.J."/>
            <person name="Tettelin H."/>
            <person name="Glass J.I."/>
            <person name="Rusch D."/>
            <person name="Podicherti R."/>
            <person name="Tsui H.-C.T."/>
            <person name="Winkler M.E."/>
        </authorList>
    </citation>
    <scope>NUCLEOTIDE SEQUENCE</scope>
</reference>
<dbReference type="InterPro" id="IPR050680">
    <property type="entry name" value="YpeA/RimI_acetyltransf"/>
</dbReference>
<dbReference type="InterPro" id="IPR016181">
    <property type="entry name" value="Acyl_CoA_acyltransferase"/>
</dbReference>
<organism evidence="4">
    <name type="scientific">marine metagenome</name>
    <dbReference type="NCBI Taxonomy" id="408172"/>
    <lineage>
        <taxon>unclassified sequences</taxon>
        <taxon>metagenomes</taxon>
        <taxon>ecological metagenomes</taxon>
    </lineage>
</organism>
<sequence length="153" mass="17853">MTSKINIREAGKTDIPILAQHNQALANETENIELNTETILSGVSKALDREDCHYFVAEFNGEVAGQIMITYEWSDWRNGVMWWIQSVYVRPEYRNKGVFRALFTHIEQLARNRADVKALRLYVMQDNQSGKNTYKALGMRDSRYIIYEKKDLD</sequence>
<name>A0A381T4F4_9ZZZZ</name>
<protein>
    <recommendedName>
        <fullName evidence="3">N-acetyltransferase domain-containing protein</fullName>
    </recommendedName>
</protein>
<evidence type="ECO:0000259" key="3">
    <source>
        <dbReference type="PROSITE" id="PS51186"/>
    </source>
</evidence>
<evidence type="ECO:0000313" key="4">
    <source>
        <dbReference type="EMBL" id="SVA10448.1"/>
    </source>
</evidence>
<dbReference type="PROSITE" id="PS51186">
    <property type="entry name" value="GNAT"/>
    <property type="match status" value="1"/>
</dbReference>